<dbReference type="EMBL" id="LT934113">
    <property type="protein sequence ID" value="VAH37340.1"/>
    <property type="molecule type" value="Genomic_DNA"/>
</dbReference>
<dbReference type="NCBIfam" id="TIGR01484">
    <property type="entry name" value="HAD-SF-IIB"/>
    <property type="match status" value="1"/>
</dbReference>
<accession>A0A9R1P5P7</accession>
<dbReference type="OMA" id="HLENSEY"/>
<dbReference type="SUPFAM" id="SSF56784">
    <property type="entry name" value="HAD-like"/>
    <property type="match status" value="1"/>
</dbReference>
<dbReference type="InterPro" id="IPR023214">
    <property type="entry name" value="HAD_sf"/>
</dbReference>
<dbReference type="Pfam" id="PF02130">
    <property type="entry name" value="YbeY"/>
    <property type="match status" value="1"/>
</dbReference>
<evidence type="ECO:0000256" key="7">
    <source>
        <dbReference type="ARBA" id="ARBA00022833"/>
    </source>
</evidence>
<dbReference type="Gene3D" id="3.40.50.1000">
    <property type="entry name" value="HAD superfamily/HAD-like"/>
    <property type="match status" value="1"/>
</dbReference>
<dbReference type="Gramene" id="TRITD2Av1G268690.2">
    <property type="protein sequence ID" value="TRITD2Av1G268690.2"/>
    <property type="gene ID" value="TRITD2Av1G268690"/>
</dbReference>
<keyword evidence="5" id="KW-0255">Endonuclease</keyword>
<dbReference type="GO" id="GO:0004222">
    <property type="term" value="F:metalloendopeptidase activity"/>
    <property type="evidence" value="ECO:0007669"/>
    <property type="project" value="InterPro"/>
</dbReference>
<evidence type="ECO:0000256" key="2">
    <source>
        <dbReference type="ARBA" id="ARBA00010875"/>
    </source>
</evidence>
<proteinExistence type="inferred from homology"/>
<dbReference type="PANTHER" id="PTHR46986">
    <property type="entry name" value="ENDORIBONUCLEASE YBEY, CHLOROPLASTIC"/>
    <property type="match status" value="1"/>
</dbReference>
<dbReference type="GO" id="GO:0004519">
    <property type="term" value="F:endonuclease activity"/>
    <property type="evidence" value="ECO:0007669"/>
    <property type="project" value="UniProtKB-KW"/>
</dbReference>
<dbReference type="Gene3D" id="3.30.1240.10">
    <property type="match status" value="1"/>
</dbReference>
<comment type="cofactor">
    <cofactor evidence="1">
        <name>Zn(2+)</name>
        <dbReference type="ChEBI" id="CHEBI:29105"/>
    </cofactor>
</comment>
<dbReference type="GO" id="GO:0006364">
    <property type="term" value="P:rRNA processing"/>
    <property type="evidence" value="ECO:0007669"/>
    <property type="project" value="InterPro"/>
</dbReference>
<organism evidence="9 10">
    <name type="scientific">Triticum turgidum subsp. durum</name>
    <name type="common">Durum wheat</name>
    <name type="synonym">Triticum durum</name>
    <dbReference type="NCBI Taxonomy" id="4567"/>
    <lineage>
        <taxon>Eukaryota</taxon>
        <taxon>Viridiplantae</taxon>
        <taxon>Streptophyta</taxon>
        <taxon>Embryophyta</taxon>
        <taxon>Tracheophyta</taxon>
        <taxon>Spermatophyta</taxon>
        <taxon>Magnoliopsida</taxon>
        <taxon>Liliopsida</taxon>
        <taxon>Poales</taxon>
        <taxon>Poaceae</taxon>
        <taxon>BOP clade</taxon>
        <taxon>Pooideae</taxon>
        <taxon>Triticodae</taxon>
        <taxon>Triticeae</taxon>
        <taxon>Triticinae</taxon>
        <taxon>Triticum</taxon>
    </lineage>
</organism>
<feature type="compositionally biased region" description="Pro residues" evidence="8">
    <location>
        <begin position="60"/>
        <end position="78"/>
    </location>
</feature>
<reference evidence="9 10" key="1">
    <citation type="submission" date="2017-09" db="EMBL/GenBank/DDBJ databases">
        <authorList>
            <consortium name="International Durum Wheat Genome Sequencing Consortium (IDWGSC)"/>
            <person name="Milanesi L."/>
        </authorList>
    </citation>
    <scope>NUCLEOTIDE SEQUENCE [LARGE SCALE GENOMIC DNA]</scope>
    <source>
        <strain evidence="10">cv. Svevo</strain>
    </source>
</reference>
<dbReference type="Pfam" id="PF08282">
    <property type="entry name" value="Hydrolase_3"/>
    <property type="match status" value="1"/>
</dbReference>
<name>A0A9R1P5P7_TRITD</name>
<evidence type="ECO:0000313" key="10">
    <source>
        <dbReference type="Proteomes" id="UP000324705"/>
    </source>
</evidence>
<dbReference type="InterPro" id="IPR006379">
    <property type="entry name" value="HAD-SF_hydro_IIB"/>
</dbReference>
<evidence type="ECO:0000256" key="6">
    <source>
        <dbReference type="ARBA" id="ARBA00022801"/>
    </source>
</evidence>
<dbReference type="InterPro" id="IPR036412">
    <property type="entry name" value="HAD-like_sf"/>
</dbReference>
<dbReference type="GO" id="GO:0046872">
    <property type="term" value="F:metal ion binding"/>
    <property type="evidence" value="ECO:0007669"/>
    <property type="project" value="UniProtKB-KW"/>
</dbReference>
<keyword evidence="7" id="KW-0862">Zinc</keyword>
<dbReference type="HAMAP" id="MF_00009">
    <property type="entry name" value="Endoribonucl_YbeY"/>
    <property type="match status" value="1"/>
</dbReference>
<protein>
    <submittedName>
        <fullName evidence="9">Uncharacterized protein</fullName>
    </submittedName>
</protein>
<evidence type="ECO:0000256" key="5">
    <source>
        <dbReference type="ARBA" id="ARBA00022759"/>
    </source>
</evidence>
<feature type="region of interest" description="Disordered" evidence="8">
    <location>
        <begin position="54"/>
        <end position="78"/>
    </location>
</feature>
<dbReference type="PROSITE" id="PS01306">
    <property type="entry name" value="UPF0054"/>
    <property type="match status" value="1"/>
</dbReference>
<gene>
    <name evidence="9" type="ORF">TRITD_2Av1G268690</name>
</gene>
<comment type="similarity">
    <text evidence="2">Belongs to the endoribonuclease YbeY family.</text>
</comment>
<keyword evidence="6" id="KW-0378">Hydrolase</keyword>
<evidence type="ECO:0000256" key="8">
    <source>
        <dbReference type="SAM" id="MobiDB-lite"/>
    </source>
</evidence>
<sequence>MEWFNPIFLLSDFAHARSLLLLFLSMARLHRLLSRALASNHLLRPSPAPFSARLTLPLHSQPPAPPRPHPHGRSPPPFLAAASRHYASPISRRRRRGSLPSMFPRRRRARLKGPAELSVQIGIEEALPDDPLVLSIAETLRTDVGKAMKLAFHNLGNSEYKTRDPCISNVDEYDSVEVSLLLCDDDFIRKLNKEWRGEDRATDVLSMSQHIPGLQIPVLQLGDLVISVETARRQAEERGHTLLDEIRILMVHGLLHLLGFDHELSKEAEEEMEQEEEKILNTLEWIGKGLIRSAYHFSTDMGHSENSDEANRDIEKRSLQEGHQPKLTHIICDIDGTVVDYEGHLRSESIESLREAVSRGVTVIMLTGKTRASTIATFKLLNMEGRGDFISENSAGVFLQGSLVYGEHGQLIYRANLDVDICKEACLYSLKHKIPLVAYCEEQCLTLFEHPSVNLLHTVHHETKVKVMPSVEDLLEYSSIQKLLFLGNKNEDFSVLTQHWSELTEGKACVIKEQPNAIEIVPLNASKGGGIRALLDHLGLTEDSDLEAVGDYTRWLSNK</sequence>
<evidence type="ECO:0000256" key="1">
    <source>
        <dbReference type="ARBA" id="ARBA00001947"/>
    </source>
</evidence>
<dbReference type="NCBIfam" id="TIGR00043">
    <property type="entry name" value="rRNA maturation RNase YbeY"/>
    <property type="match status" value="1"/>
</dbReference>
<evidence type="ECO:0000256" key="4">
    <source>
        <dbReference type="ARBA" id="ARBA00022723"/>
    </source>
</evidence>
<dbReference type="Gene3D" id="3.40.390.30">
    <property type="entry name" value="Metalloproteases ('zincins'), catalytic domain"/>
    <property type="match status" value="1"/>
</dbReference>
<evidence type="ECO:0000313" key="9">
    <source>
        <dbReference type="EMBL" id="VAH37340.1"/>
    </source>
</evidence>
<dbReference type="SUPFAM" id="SSF55486">
    <property type="entry name" value="Metalloproteases ('zincins'), catalytic domain"/>
    <property type="match status" value="1"/>
</dbReference>
<dbReference type="InterPro" id="IPR023091">
    <property type="entry name" value="MetalPrtase_cat_dom_sf_prd"/>
</dbReference>
<dbReference type="Proteomes" id="UP000324705">
    <property type="component" value="Chromosome 2A"/>
</dbReference>
<dbReference type="PANTHER" id="PTHR46986:SF2">
    <property type="entry name" value="OS02G0227000 PROTEIN"/>
    <property type="match status" value="1"/>
</dbReference>
<evidence type="ECO:0000256" key="3">
    <source>
        <dbReference type="ARBA" id="ARBA00022722"/>
    </source>
</evidence>
<dbReference type="AlphaFoldDB" id="A0A9R1P5P7"/>
<keyword evidence="3" id="KW-0540">Nuclease</keyword>
<dbReference type="InterPro" id="IPR002036">
    <property type="entry name" value="YbeY"/>
</dbReference>
<dbReference type="InterPro" id="IPR020549">
    <property type="entry name" value="YbeY_CS"/>
</dbReference>
<keyword evidence="4" id="KW-0479">Metal-binding</keyword>
<keyword evidence="10" id="KW-1185">Reference proteome</keyword>